<dbReference type="EMBL" id="CAJNNW010024938">
    <property type="protein sequence ID" value="CAE8674895.1"/>
    <property type="molecule type" value="Genomic_DNA"/>
</dbReference>
<sequence>PRVEQLEVGLTLEILAEILLLRTLLAAMGLSKVFASLVLAAATPAAGSTEKAETLGSCHVPVPQAFSCRSMPLWSSFLDNLQANALKGYPPDMALLREAEHIMSVFQEKPYPPQDFFKYLCDEQATWPPEDNFCLHGFVGALIIRSRHIMNSDSLEVRKEADMDFGYAATVLGKEGAVDFLDSSPWPVS</sequence>
<gene>
    <name evidence="1" type="ORF">PGLA2088_LOCUS19161</name>
</gene>
<proteinExistence type="predicted"/>
<organism evidence="1 2">
    <name type="scientific">Polarella glacialis</name>
    <name type="common">Dinoflagellate</name>
    <dbReference type="NCBI Taxonomy" id="89957"/>
    <lineage>
        <taxon>Eukaryota</taxon>
        <taxon>Sar</taxon>
        <taxon>Alveolata</taxon>
        <taxon>Dinophyceae</taxon>
        <taxon>Suessiales</taxon>
        <taxon>Suessiaceae</taxon>
        <taxon>Polarella</taxon>
    </lineage>
</organism>
<dbReference type="AlphaFoldDB" id="A0A813J6X5"/>
<name>A0A813J6X5_POLGL</name>
<feature type="non-terminal residue" evidence="1">
    <location>
        <position position="189"/>
    </location>
</feature>
<reference evidence="1" key="1">
    <citation type="submission" date="2021-02" db="EMBL/GenBank/DDBJ databases">
        <authorList>
            <person name="Dougan E. K."/>
            <person name="Rhodes N."/>
            <person name="Thang M."/>
            <person name="Chan C."/>
        </authorList>
    </citation>
    <scope>NUCLEOTIDE SEQUENCE</scope>
</reference>
<dbReference type="Proteomes" id="UP000626109">
    <property type="component" value="Unassembled WGS sequence"/>
</dbReference>
<feature type="non-terminal residue" evidence="1">
    <location>
        <position position="1"/>
    </location>
</feature>
<accession>A0A813J6X5</accession>
<evidence type="ECO:0000313" key="2">
    <source>
        <dbReference type="Proteomes" id="UP000626109"/>
    </source>
</evidence>
<comment type="caution">
    <text evidence="1">The sequence shown here is derived from an EMBL/GenBank/DDBJ whole genome shotgun (WGS) entry which is preliminary data.</text>
</comment>
<evidence type="ECO:0000313" key="1">
    <source>
        <dbReference type="EMBL" id="CAE8674895.1"/>
    </source>
</evidence>
<protein>
    <submittedName>
        <fullName evidence="1">Uncharacterized protein</fullName>
    </submittedName>
</protein>